<comment type="caution">
    <text evidence="2">The sequence shown here is derived from an EMBL/GenBank/DDBJ whole genome shotgun (WGS) entry which is preliminary data.</text>
</comment>
<organism evidence="2 3">
    <name type="scientific">Daphnia magna</name>
    <dbReference type="NCBI Taxonomy" id="35525"/>
    <lineage>
        <taxon>Eukaryota</taxon>
        <taxon>Metazoa</taxon>
        <taxon>Ecdysozoa</taxon>
        <taxon>Arthropoda</taxon>
        <taxon>Crustacea</taxon>
        <taxon>Branchiopoda</taxon>
        <taxon>Diplostraca</taxon>
        <taxon>Cladocera</taxon>
        <taxon>Anomopoda</taxon>
        <taxon>Daphniidae</taxon>
        <taxon>Daphnia</taxon>
    </lineage>
</organism>
<name>A0ABR0A099_9CRUS</name>
<keyword evidence="3" id="KW-1185">Reference proteome</keyword>
<evidence type="ECO:0000256" key="1">
    <source>
        <dbReference type="SAM" id="MobiDB-lite"/>
    </source>
</evidence>
<protein>
    <submittedName>
        <fullName evidence="2">Uncharacterized protein</fullName>
    </submittedName>
</protein>
<evidence type="ECO:0000313" key="2">
    <source>
        <dbReference type="EMBL" id="KAK4018344.1"/>
    </source>
</evidence>
<feature type="compositionally biased region" description="Basic and acidic residues" evidence="1">
    <location>
        <begin position="66"/>
        <end position="75"/>
    </location>
</feature>
<feature type="region of interest" description="Disordered" evidence="1">
    <location>
        <begin position="66"/>
        <end position="89"/>
    </location>
</feature>
<sequence length="89" mass="10284">MIWVNDANESKNVVHEDKICNSFRRSFHMPHYENISSGTEELMESNERYPYHSVARAWRAASVGNAERRMREGSHPKAGNKTWSSSCNL</sequence>
<dbReference type="Proteomes" id="UP001234178">
    <property type="component" value="Unassembled WGS sequence"/>
</dbReference>
<evidence type="ECO:0000313" key="3">
    <source>
        <dbReference type="Proteomes" id="UP001234178"/>
    </source>
</evidence>
<proteinExistence type="predicted"/>
<dbReference type="EMBL" id="JAOYFB010000036">
    <property type="protein sequence ID" value="KAK4018344.1"/>
    <property type="molecule type" value="Genomic_DNA"/>
</dbReference>
<gene>
    <name evidence="2" type="ORF">OUZ56_000405</name>
</gene>
<accession>A0ABR0A099</accession>
<reference evidence="2 3" key="1">
    <citation type="journal article" date="2023" name="Nucleic Acids Res.">
        <title>The hologenome of Daphnia magna reveals possible DNA methylation and microbiome-mediated evolution of the host genome.</title>
        <authorList>
            <person name="Chaturvedi A."/>
            <person name="Li X."/>
            <person name="Dhandapani V."/>
            <person name="Marshall H."/>
            <person name="Kissane S."/>
            <person name="Cuenca-Cambronero M."/>
            <person name="Asole G."/>
            <person name="Calvet F."/>
            <person name="Ruiz-Romero M."/>
            <person name="Marangio P."/>
            <person name="Guigo R."/>
            <person name="Rago D."/>
            <person name="Mirbahai L."/>
            <person name="Eastwood N."/>
            <person name="Colbourne J.K."/>
            <person name="Zhou J."/>
            <person name="Mallon E."/>
            <person name="Orsini L."/>
        </authorList>
    </citation>
    <scope>NUCLEOTIDE SEQUENCE [LARGE SCALE GENOMIC DNA]</scope>
    <source>
        <strain evidence="2">LRV0_1</strain>
    </source>
</reference>